<evidence type="ECO:0000313" key="3">
    <source>
        <dbReference type="Proteomes" id="UP000703661"/>
    </source>
</evidence>
<name>A0A9P6SR51_9FUNG</name>
<comment type="caution">
    <text evidence="2">The sequence shown here is derived from an EMBL/GenBank/DDBJ whole genome shotgun (WGS) entry which is preliminary data.</text>
</comment>
<accession>A0A9P6SR51</accession>
<protein>
    <submittedName>
        <fullName evidence="2">Uncharacterized protein</fullName>
    </submittedName>
</protein>
<dbReference type="AlphaFoldDB" id="A0A9P6SR51"/>
<sequence length="193" mass="21975">AARDAQSKPEEETMVMNPFATIDKPDAALNHQYRPRFSPKVRFEPPEEQPAPNILMQYELKSWKEPPEKPTLPTPAKKKPTPIKAEIGDDSRFEHKQILDALSFEHPTVTLNVDRLSKNVRTAVKNELDRLPSSNYTVSNSDFIAEAIVDCIRGAVKVAWETKLYCQQLIGLYLEDLFYPRPTSDESRVVVPV</sequence>
<evidence type="ECO:0000313" key="2">
    <source>
        <dbReference type="EMBL" id="KAF9992184.1"/>
    </source>
</evidence>
<proteinExistence type="predicted"/>
<keyword evidence="3" id="KW-1185">Reference proteome</keyword>
<feature type="region of interest" description="Disordered" evidence="1">
    <location>
        <begin position="63"/>
        <end position="83"/>
    </location>
</feature>
<feature type="non-terminal residue" evidence="2">
    <location>
        <position position="1"/>
    </location>
</feature>
<dbReference type="Proteomes" id="UP000703661">
    <property type="component" value="Unassembled WGS sequence"/>
</dbReference>
<reference evidence="2" key="1">
    <citation type="journal article" date="2020" name="Fungal Divers.">
        <title>Resolving the Mortierellaceae phylogeny through synthesis of multi-gene phylogenetics and phylogenomics.</title>
        <authorList>
            <person name="Vandepol N."/>
            <person name="Liber J."/>
            <person name="Desiro A."/>
            <person name="Na H."/>
            <person name="Kennedy M."/>
            <person name="Barry K."/>
            <person name="Grigoriev I.V."/>
            <person name="Miller A.N."/>
            <person name="O'Donnell K."/>
            <person name="Stajich J.E."/>
            <person name="Bonito G."/>
        </authorList>
    </citation>
    <scope>NUCLEOTIDE SEQUENCE</scope>
    <source>
        <strain evidence="2">NRRL 2769</strain>
    </source>
</reference>
<organism evidence="2 3">
    <name type="scientific">Entomortierella chlamydospora</name>
    <dbReference type="NCBI Taxonomy" id="101097"/>
    <lineage>
        <taxon>Eukaryota</taxon>
        <taxon>Fungi</taxon>
        <taxon>Fungi incertae sedis</taxon>
        <taxon>Mucoromycota</taxon>
        <taxon>Mortierellomycotina</taxon>
        <taxon>Mortierellomycetes</taxon>
        <taxon>Mortierellales</taxon>
        <taxon>Mortierellaceae</taxon>
        <taxon>Entomortierella</taxon>
    </lineage>
</organism>
<gene>
    <name evidence="2" type="ORF">BGZ80_008665</name>
</gene>
<feature type="non-terminal residue" evidence="2">
    <location>
        <position position="193"/>
    </location>
</feature>
<evidence type="ECO:0000256" key="1">
    <source>
        <dbReference type="SAM" id="MobiDB-lite"/>
    </source>
</evidence>
<dbReference type="EMBL" id="JAAAID010004779">
    <property type="protein sequence ID" value="KAF9992184.1"/>
    <property type="molecule type" value="Genomic_DNA"/>
</dbReference>